<dbReference type="AlphaFoldDB" id="A0A0B6CY77"/>
<organism evidence="2 3">
    <name type="scientific">Francisella philomiragia</name>
    <dbReference type="NCBI Taxonomy" id="28110"/>
    <lineage>
        <taxon>Bacteria</taxon>
        <taxon>Pseudomonadati</taxon>
        <taxon>Pseudomonadota</taxon>
        <taxon>Gammaproteobacteria</taxon>
        <taxon>Thiotrichales</taxon>
        <taxon>Francisellaceae</taxon>
        <taxon>Francisella</taxon>
    </lineage>
</organism>
<evidence type="ECO:0000256" key="1">
    <source>
        <dbReference type="SAM" id="Phobius"/>
    </source>
</evidence>
<gene>
    <name evidence="2" type="ORF">LA55_1256</name>
</gene>
<evidence type="ECO:0000313" key="2">
    <source>
        <dbReference type="EMBL" id="AJI53815.1"/>
    </source>
</evidence>
<feature type="transmembrane region" description="Helical" evidence="1">
    <location>
        <begin position="202"/>
        <end position="228"/>
    </location>
</feature>
<feature type="transmembrane region" description="Helical" evidence="1">
    <location>
        <begin position="65"/>
        <end position="85"/>
    </location>
</feature>
<dbReference type="InterPro" id="IPR003744">
    <property type="entry name" value="YhhQ"/>
</dbReference>
<dbReference type="Proteomes" id="UP000031830">
    <property type="component" value="Chromosome"/>
</dbReference>
<reference evidence="2 3" key="1">
    <citation type="journal article" date="2015" name="Genome Announc.">
        <title>Genome sequencing of 18 francisella strains to aid in assay development and testing.</title>
        <authorList>
            <person name="Johnson S.L."/>
            <person name="Daligault H.E."/>
            <person name="Davenport K.W."/>
            <person name="Coyne S.R."/>
            <person name="Frey K.G."/>
            <person name="Koroleva G.I."/>
            <person name="Broomall S.M."/>
            <person name="Bishop-Lilly K.A."/>
            <person name="Bruce D.C."/>
            <person name="Chertkov O."/>
            <person name="Freitas T."/>
            <person name="Jaissle J."/>
            <person name="Ladner J.T."/>
            <person name="Rosenzweig C.N."/>
            <person name="Gibbons H.S."/>
            <person name="Palacios G.F."/>
            <person name="Redden C.L."/>
            <person name="Xu Y."/>
            <person name="Minogue T.D."/>
            <person name="Chain P.S."/>
        </authorList>
    </citation>
    <scope>NUCLEOTIDE SEQUENCE [LARGE SCALE GENOMIC DNA]</scope>
    <source>
        <strain evidence="2 3">GA01-2794</strain>
    </source>
</reference>
<proteinExistence type="predicted"/>
<keyword evidence="1" id="KW-0812">Transmembrane</keyword>
<keyword evidence="1" id="KW-1133">Transmembrane helix</keyword>
<feature type="transmembrane region" description="Helical" evidence="1">
    <location>
        <begin position="97"/>
        <end position="115"/>
    </location>
</feature>
<dbReference type="Pfam" id="PF02592">
    <property type="entry name" value="Vut_1"/>
    <property type="match status" value="1"/>
</dbReference>
<dbReference type="EMBL" id="CP009440">
    <property type="protein sequence ID" value="AJI53815.1"/>
    <property type="molecule type" value="Genomic_DNA"/>
</dbReference>
<protein>
    <recommendedName>
        <fullName evidence="4">Queuosine precursor transporter</fullName>
    </recommendedName>
</protein>
<keyword evidence="1" id="KW-0472">Membrane</keyword>
<evidence type="ECO:0000313" key="3">
    <source>
        <dbReference type="Proteomes" id="UP000031830"/>
    </source>
</evidence>
<feature type="transmembrane region" description="Helical" evidence="1">
    <location>
        <begin position="143"/>
        <end position="164"/>
    </location>
</feature>
<dbReference type="KEGG" id="fpz:LA55_1256"/>
<feature type="transmembrane region" description="Helical" evidence="1">
    <location>
        <begin position="171"/>
        <end position="196"/>
    </location>
</feature>
<feature type="transmembrane region" description="Helical" evidence="1">
    <location>
        <begin position="37"/>
        <end position="59"/>
    </location>
</feature>
<sequence>MINNIPLSLLKVLKQIFETFSGFSLERKHLISKNMNGFYILSMMYTLFLALSMITSYRFFNFFDIATSATAIFFIGVCFVIVNVVTENYHYMYARRMTFFALLAIGLGFGLLQLTNNLPAPAGKEIFANSYNIAMHGILTHVFFYNCIAVFLGMNITSVTLGIFKKYNINIIIRILIADVIGEFIFTFSVIFLIMIPIGESIYTILSLTIISFLSKLMFSLVCSTIIIPLSYKIIPAIDDGVYQPEFLETN</sequence>
<name>A0A0B6CY77_9GAMM</name>
<accession>A0A0B6CY77</accession>
<evidence type="ECO:0008006" key="4">
    <source>
        <dbReference type="Google" id="ProtNLM"/>
    </source>
</evidence>
<dbReference type="RefSeq" id="WP_044526386.1">
    <property type="nucleotide sequence ID" value="NZ_CP009440.1"/>
</dbReference>